<dbReference type="Proteomes" id="UP000017861">
    <property type="component" value="Unassembled WGS sequence"/>
</dbReference>
<organism evidence="1 2">
    <name type="scientific">Trypanosoma cruzi Dm28c</name>
    <dbReference type="NCBI Taxonomy" id="1416333"/>
    <lineage>
        <taxon>Eukaryota</taxon>
        <taxon>Discoba</taxon>
        <taxon>Euglenozoa</taxon>
        <taxon>Kinetoplastea</taxon>
        <taxon>Metakinetoplastina</taxon>
        <taxon>Trypanosomatida</taxon>
        <taxon>Trypanosomatidae</taxon>
        <taxon>Trypanosoma</taxon>
        <taxon>Schizotrypanum</taxon>
    </lineage>
</organism>
<protein>
    <submittedName>
        <fullName evidence="1">Uncharacterized protein</fullName>
    </submittedName>
</protein>
<proteinExistence type="predicted"/>
<comment type="caution">
    <text evidence="1">The sequence shown here is derived from an EMBL/GenBank/DDBJ whole genome shotgun (WGS) entry which is preliminary data.</text>
</comment>
<reference evidence="1 2" key="1">
    <citation type="journal article" date="2014" name="Genome Announc.">
        <title>Trypanosoma cruzi Clone Dm28c Draft Genome Sequence.</title>
        <authorList>
            <person name="Grisard E.C."/>
            <person name="Teixeira S.M."/>
            <person name="de Almeida L.G."/>
            <person name="Stoco P.H."/>
            <person name="Gerber A.L."/>
            <person name="Talavera-Lopez C."/>
            <person name="Lima O.C."/>
            <person name="Andersson B."/>
            <person name="de Vasconcelos A.T."/>
        </authorList>
    </citation>
    <scope>NUCLEOTIDE SEQUENCE [LARGE SCALE GENOMIC DNA]</scope>
    <source>
        <strain evidence="1 2">Dm28c</strain>
    </source>
</reference>
<evidence type="ECO:0000313" key="2">
    <source>
        <dbReference type="Proteomes" id="UP000017861"/>
    </source>
</evidence>
<gene>
    <name evidence="1" type="ORF">TCDM_04022</name>
</gene>
<name>V5BM61_TRYCR</name>
<dbReference type="EMBL" id="AYLP01000033">
    <property type="protein sequence ID" value="ESS67252.1"/>
    <property type="molecule type" value="Genomic_DNA"/>
</dbReference>
<accession>V5BM61</accession>
<dbReference type="AlphaFoldDB" id="V5BM61"/>
<evidence type="ECO:0000313" key="1">
    <source>
        <dbReference type="EMBL" id="ESS67252.1"/>
    </source>
</evidence>
<dbReference type="VEuPathDB" id="TriTrypDB:TCDM_04022"/>
<sequence>MVEDADENGSSRCGATSPVVGDRVVVQYQDNIRAYYAQQKLSRYCLNQGREHRGTYPQLYLTYGSIKLRCYSNDCHNRCLAVRWSNDEDEQMTGSTAIALPVDERGYPKYERLTEIRHLLFPPLPPEELLRRYGSLALEGKQ</sequence>